<evidence type="ECO:0000256" key="6">
    <source>
        <dbReference type="SAM" id="MobiDB-lite"/>
    </source>
</evidence>
<keyword evidence="4 5" id="KW-0472">Membrane</keyword>
<dbReference type="InterPro" id="IPR008756">
    <property type="entry name" value="Peptidase_M56"/>
</dbReference>
<evidence type="ECO:0000256" key="2">
    <source>
        <dbReference type="ARBA" id="ARBA00022692"/>
    </source>
</evidence>
<dbReference type="Proteomes" id="UP000066624">
    <property type="component" value="Chromosome"/>
</dbReference>
<dbReference type="InterPro" id="IPR052173">
    <property type="entry name" value="Beta-lactam_resp_regulator"/>
</dbReference>
<dbReference type="STRING" id="1579979.WM2015_2951"/>
<dbReference type="Gene3D" id="3.30.2420.10">
    <property type="entry name" value="TonB"/>
    <property type="match status" value="1"/>
</dbReference>
<dbReference type="AlphaFoldDB" id="A0A0K0Y064"/>
<name>A0A0K0Y064_9GAMM</name>
<feature type="transmembrane region" description="Helical" evidence="5">
    <location>
        <begin position="12"/>
        <end position="36"/>
    </location>
</feature>
<dbReference type="GO" id="GO:0031992">
    <property type="term" value="F:energy transducer activity"/>
    <property type="evidence" value="ECO:0007669"/>
    <property type="project" value="InterPro"/>
</dbReference>
<comment type="similarity">
    <text evidence="5">Belongs to the TonB family.</text>
</comment>
<dbReference type="KEGG" id="wma:WM2015_2951"/>
<comment type="caution">
    <text evidence="5">Lacks conserved residue(s) required for the propagation of feature annotation.</text>
</comment>
<accession>A0A0K0Y064</accession>
<feature type="compositionally biased region" description="Pro residues" evidence="6">
    <location>
        <begin position="469"/>
        <end position="479"/>
    </location>
</feature>
<dbReference type="NCBIfam" id="TIGR01352">
    <property type="entry name" value="tonB_Cterm"/>
    <property type="match status" value="1"/>
</dbReference>
<keyword evidence="3 5" id="KW-1133">Transmembrane helix</keyword>
<proteinExistence type="inferred from homology"/>
<evidence type="ECO:0000256" key="1">
    <source>
        <dbReference type="ARBA" id="ARBA00004167"/>
    </source>
</evidence>
<keyword evidence="5" id="KW-1003">Cell membrane</keyword>
<evidence type="ECO:0000313" key="9">
    <source>
        <dbReference type="Proteomes" id="UP000066624"/>
    </source>
</evidence>
<feature type="transmembrane region" description="Helical" evidence="5">
    <location>
        <begin position="102"/>
        <end position="123"/>
    </location>
</feature>
<dbReference type="PROSITE" id="PS52015">
    <property type="entry name" value="TONB_CTD"/>
    <property type="match status" value="1"/>
</dbReference>
<dbReference type="PANTHER" id="PTHR34978">
    <property type="entry name" value="POSSIBLE SENSOR-TRANSDUCER PROTEIN BLAR"/>
    <property type="match status" value="1"/>
</dbReference>
<dbReference type="GO" id="GO:0015891">
    <property type="term" value="P:siderophore transport"/>
    <property type="evidence" value="ECO:0007669"/>
    <property type="project" value="InterPro"/>
</dbReference>
<dbReference type="InterPro" id="IPR037682">
    <property type="entry name" value="TonB_C"/>
</dbReference>
<dbReference type="Pfam" id="PF05569">
    <property type="entry name" value="Peptidase_M56"/>
    <property type="match status" value="1"/>
</dbReference>
<dbReference type="CDD" id="cd07341">
    <property type="entry name" value="M56_BlaR1_MecR1_like"/>
    <property type="match status" value="1"/>
</dbReference>
<keyword evidence="9" id="KW-1185">Reference proteome</keyword>
<reference evidence="8 9" key="1">
    <citation type="submission" date="2015-07" db="EMBL/GenBank/DDBJ databases">
        <authorList>
            <person name="Noorani M."/>
        </authorList>
    </citation>
    <scope>NUCLEOTIDE SEQUENCE [LARGE SCALE GENOMIC DNA]</scope>
    <source>
        <strain evidence="8 9">KCTC 42284</strain>
    </source>
</reference>
<dbReference type="GO" id="GO:0015031">
    <property type="term" value="P:protein transport"/>
    <property type="evidence" value="ECO:0007669"/>
    <property type="project" value="UniProtKB-UniRule"/>
</dbReference>
<dbReference type="PANTHER" id="PTHR34978:SF3">
    <property type="entry name" value="SLR0241 PROTEIN"/>
    <property type="match status" value="1"/>
</dbReference>
<dbReference type="GO" id="GO:0030288">
    <property type="term" value="C:outer membrane-bounded periplasmic space"/>
    <property type="evidence" value="ECO:0007669"/>
    <property type="project" value="InterPro"/>
</dbReference>
<comment type="function">
    <text evidence="5">Interacts with outer membrane receptor proteins that carry out high-affinity binding and energy dependent uptake into the periplasmic space of specific substrates. It could act to transduce energy from the cytoplasmic membrane to specific energy-requiring processes in the outer membrane, resulting in the release into the periplasm of ligands bound by these outer membrane proteins.</text>
</comment>
<evidence type="ECO:0000313" key="8">
    <source>
        <dbReference type="EMBL" id="AKS43305.1"/>
    </source>
</evidence>
<comment type="subcellular location">
    <subcellularLocation>
        <location evidence="5">Cell inner membrane</location>
        <topology evidence="5">Single-pass membrane protein</topology>
        <orientation evidence="5">Periplasmic side</orientation>
    </subcellularLocation>
    <subcellularLocation>
        <location evidence="1">Membrane</location>
        <topology evidence="1">Single-pass membrane protein</topology>
    </subcellularLocation>
</comment>
<protein>
    <recommendedName>
        <fullName evidence="5">Protein TonB</fullName>
    </recommendedName>
</protein>
<keyword evidence="5" id="KW-0813">Transport</keyword>
<dbReference type="GO" id="GO:0055085">
    <property type="term" value="P:transmembrane transport"/>
    <property type="evidence" value="ECO:0007669"/>
    <property type="project" value="InterPro"/>
</dbReference>
<dbReference type="Pfam" id="PF03544">
    <property type="entry name" value="TonB_C"/>
    <property type="match status" value="1"/>
</dbReference>
<feature type="transmembrane region" description="Helical" evidence="5">
    <location>
        <begin position="48"/>
        <end position="69"/>
    </location>
</feature>
<evidence type="ECO:0000256" key="3">
    <source>
        <dbReference type="ARBA" id="ARBA00022989"/>
    </source>
</evidence>
<dbReference type="InterPro" id="IPR003538">
    <property type="entry name" value="TonB"/>
</dbReference>
<dbReference type="GO" id="GO:0005886">
    <property type="term" value="C:plasma membrane"/>
    <property type="evidence" value="ECO:0007669"/>
    <property type="project" value="UniProtKB-SubCell"/>
</dbReference>
<dbReference type="SUPFAM" id="SSF74653">
    <property type="entry name" value="TolA/TonB C-terminal domain"/>
    <property type="match status" value="1"/>
</dbReference>
<feature type="transmembrane region" description="Helical" evidence="5">
    <location>
        <begin position="305"/>
        <end position="325"/>
    </location>
</feature>
<keyword evidence="5" id="KW-0653">Protein transport</keyword>
<dbReference type="EMBL" id="CP012154">
    <property type="protein sequence ID" value="AKS43305.1"/>
    <property type="molecule type" value="Genomic_DNA"/>
</dbReference>
<dbReference type="PRINTS" id="PR01374">
    <property type="entry name" value="TONBPROTEIN"/>
</dbReference>
<keyword evidence="2 5" id="KW-0812">Transmembrane</keyword>
<gene>
    <name evidence="8" type="ORF">WM2015_2951</name>
</gene>
<evidence type="ECO:0000256" key="5">
    <source>
        <dbReference type="RuleBase" id="RU362123"/>
    </source>
</evidence>
<evidence type="ECO:0000259" key="7">
    <source>
        <dbReference type="PROSITE" id="PS52015"/>
    </source>
</evidence>
<sequence length="582" mass="63748">MAWLNTAWIESLGLTLLHFVWQGALIGLAYALVLWVVRPSSASARYNLAVGTLLLLGLAPVLTLIHLTLQSGTSETAVGAAGAWTLIEVVAGTDGHQAASNWLFWTVAAWLAGVVVLSARLALGWHYIHQLRRSAEHATVAHLQPVLERLCQTMVVRRSVALASSARVRSPVVVGWLKPLILLPPALSARLSIEQLEMILAHELAHIRRHDHLVNLVQTVIETLFFYHPVVALVSRRIRIERENACDDLAVAATRNRLAYVEMLATLEHLRQPGPRLALGMQDGQILGRIRRLVERAQPKRQLGLTLPALLVMTLGAGLTGLSLLPEAEPEVLEIEAVTRAPAAVEAPAEAASNRSLAESRPLFGLPSANQLRFESPEPVAEPAPETVLDPARDREMTRAATDEVREDRSIAETTAVTTVERSEEAAIDMPSETLAASDTQAAAAQDAPLQVAMARPNPAPLEPRTEPEPPISLEPPPLTGGELRQRVEPDFPRSARRRGVNGLVELEFLVDSRGRVQDIDVIDERPLGWDFGEAAQEAIAQWRFEPYRRGEAAVERRVRVEVEFDLAQACEISTGSRLPRC</sequence>
<keyword evidence="5" id="KW-0735">Signal-anchor</keyword>
<organism evidence="8 9">
    <name type="scientific">Wenzhouxiangella marina</name>
    <dbReference type="NCBI Taxonomy" id="1579979"/>
    <lineage>
        <taxon>Bacteria</taxon>
        <taxon>Pseudomonadati</taxon>
        <taxon>Pseudomonadota</taxon>
        <taxon>Gammaproteobacteria</taxon>
        <taxon>Chromatiales</taxon>
        <taxon>Wenzhouxiangellaceae</taxon>
        <taxon>Wenzhouxiangella</taxon>
    </lineage>
</organism>
<feature type="region of interest" description="Disordered" evidence="6">
    <location>
        <begin position="456"/>
        <end position="485"/>
    </location>
</feature>
<dbReference type="OrthoDB" id="5764259at2"/>
<evidence type="ECO:0000256" key="4">
    <source>
        <dbReference type="ARBA" id="ARBA00023136"/>
    </source>
</evidence>
<dbReference type="Gene3D" id="3.30.2010.10">
    <property type="entry name" value="Metalloproteases ('zincins'), catalytic domain"/>
    <property type="match status" value="1"/>
</dbReference>
<dbReference type="InterPro" id="IPR006260">
    <property type="entry name" value="TonB/TolA_C"/>
</dbReference>
<keyword evidence="5" id="KW-0997">Cell inner membrane</keyword>
<dbReference type="RefSeq" id="WP_049726800.1">
    <property type="nucleotide sequence ID" value="NZ_CP012154.1"/>
</dbReference>
<feature type="domain" description="TonB C-terminal" evidence="7">
    <location>
        <begin position="477"/>
        <end position="574"/>
    </location>
</feature>